<feature type="transmembrane region" description="Helical" evidence="11">
    <location>
        <begin position="40"/>
        <end position="59"/>
    </location>
</feature>
<feature type="domain" description="G-protein coupled receptors family 1 profile" evidence="12">
    <location>
        <begin position="217"/>
        <end position="656"/>
    </location>
</feature>
<dbReference type="Proteomes" id="UP000092460">
    <property type="component" value="Unassembled WGS sequence"/>
</dbReference>
<dbReference type="GO" id="GO:0004930">
    <property type="term" value="F:G protein-coupled receptor activity"/>
    <property type="evidence" value="ECO:0007669"/>
    <property type="project" value="UniProtKB-KW"/>
</dbReference>
<evidence type="ECO:0000256" key="1">
    <source>
        <dbReference type="ARBA" id="ARBA00004651"/>
    </source>
</evidence>
<dbReference type="EMBL" id="JXJN01016680">
    <property type="status" value="NOT_ANNOTATED_CDS"/>
    <property type="molecule type" value="Genomic_DNA"/>
</dbReference>
<evidence type="ECO:0000313" key="13">
    <source>
        <dbReference type="EnsemblMetazoa" id="GPPI034431-PA"/>
    </source>
</evidence>
<protein>
    <recommendedName>
        <fullName evidence="12">G-protein coupled receptors family 1 profile domain-containing protein</fullName>
    </recommendedName>
</protein>
<dbReference type="AlphaFoldDB" id="A0A1B0BM47"/>
<evidence type="ECO:0000256" key="6">
    <source>
        <dbReference type="ARBA" id="ARBA00023040"/>
    </source>
</evidence>
<dbReference type="PANTHER" id="PTHR22752:SF1">
    <property type="entry name" value="G-PROTEIN COUPLED RECEPTOR 176"/>
    <property type="match status" value="1"/>
</dbReference>
<feature type="transmembrane region" description="Helical" evidence="11">
    <location>
        <begin position="604"/>
        <end position="625"/>
    </location>
</feature>
<keyword evidence="14" id="KW-1185">Reference proteome</keyword>
<name>A0A1B0BM47_9MUSC</name>
<feature type="compositionally biased region" description="Low complexity" evidence="10">
    <location>
        <begin position="721"/>
        <end position="730"/>
    </location>
</feature>
<dbReference type="VEuPathDB" id="VectorBase:GPPI034431"/>
<feature type="transmembrane region" description="Helical" evidence="11">
    <location>
        <begin position="637"/>
        <end position="658"/>
    </location>
</feature>
<dbReference type="InterPro" id="IPR000276">
    <property type="entry name" value="GPCR_Rhodpsn"/>
</dbReference>
<keyword evidence="5 11" id="KW-1133">Transmembrane helix</keyword>
<dbReference type="Pfam" id="PF00001">
    <property type="entry name" value="7tm_1"/>
    <property type="match status" value="1"/>
</dbReference>
<reference evidence="13" key="2">
    <citation type="submission" date="2020-05" db="UniProtKB">
        <authorList>
            <consortium name="EnsemblMetazoa"/>
        </authorList>
    </citation>
    <scope>IDENTIFICATION</scope>
    <source>
        <strain evidence="13">IAEA</strain>
    </source>
</reference>
<dbReference type="GO" id="GO:0005886">
    <property type="term" value="C:plasma membrane"/>
    <property type="evidence" value="ECO:0007669"/>
    <property type="project" value="UniProtKB-SubCell"/>
</dbReference>
<evidence type="ECO:0000259" key="12">
    <source>
        <dbReference type="PROSITE" id="PS50262"/>
    </source>
</evidence>
<accession>A0A1B0BM47</accession>
<comment type="subcellular location">
    <subcellularLocation>
        <location evidence="1">Cell membrane</location>
        <topology evidence="1">Multi-pass membrane protein</topology>
    </subcellularLocation>
</comment>
<dbReference type="CDD" id="cd00637">
    <property type="entry name" value="7tm_classA_rhodopsin-like"/>
    <property type="match status" value="2"/>
</dbReference>
<dbReference type="FunFam" id="1.20.1070.10:FF:000397">
    <property type="entry name" value="GG11470"/>
    <property type="match status" value="1"/>
</dbReference>
<feature type="transmembrane region" description="Helical" evidence="11">
    <location>
        <begin position="296"/>
        <end position="322"/>
    </location>
</feature>
<evidence type="ECO:0000256" key="8">
    <source>
        <dbReference type="ARBA" id="ARBA00023170"/>
    </source>
</evidence>
<dbReference type="EnsemblMetazoa" id="GPPI034431-RA">
    <property type="protein sequence ID" value="GPPI034431-PA"/>
    <property type="gene ID" value="GPPI034431"/>
</dbReference>
<evidence type="ECO:0000256" key="3">
    <source>
        <dbReference type="ARBA" id="ARBA00022475"/>
    </source>
</evidence>
<dbReference type="PANTHER" id="PTHR22752">
    <property type="entry name" value="G PROTEIN-COUPLED RECEPTOR"/>
    <property type="match status" value="1"/>
</dbReference>
<keyword evidence="3" id="KW-1003">Cell membrane</keyword>
<feature type="compositionally biased region" description="Basic residues" evidence="10">
    <location>
        <begin position="535"/>
        <end position="549"/>
    </location>
</feature>
<evidence type="ECO:0000256" key="4">
    <source>
        <dbReference type="ARBA" id="ARBA00022692"/>
    </source>
</evidence>
<comment type="similarity">
    <text evidence="2">Belongs to the G-protein coupled receptor 1 family.</text>
</comment>
<evidence type="ECO:0000256" key="7">
    <source>
        <dbReference type="ARBA" id="ARBA00023136"/>
    </source>
</evidence>
<evidence type="ECO:0000256" key="9">
    <source>
        <dbReference type="ARBA" id="ARBA00023224"/>
    </source>
</evidence>
<evidence type="ECO:0000256" key="5">
    <source>
        <dbReference type="ARBA" id="ARBA00022989"/>
    </source>
</evidence>
<evidence type="ECO:0000256" key="11">
    <source>
        <dbReference type="SAM" id="Phobius"/>
    </source>
</evidence>
<keyword evidence="9" id="KW-0807">Transducer</keyword>
<dbReference type="SUPFAM" id="SSF81321">
    <property type="entry name" value="Family A G protein-coupled receptor-like"/>
    <property type="match status" value="1"/>
</dbReference>
<reference evidence="14" key="1">
    <citation type="submission" date="2015-01" db="EMBL/GenBank/DDBJ databases">
        <authorList>
            <person name="Aksoy S."/>
            <person name="Warren W."/>
            <person name="Wilson R.K."/>
        </authorList>
    </citation>
    <scope>NUCLEOTIDE SEQUENCE [LARGE SCALE GENOMIC DNA]</scope>
    <source>
        <strain evidence="14">IAEA</strain>
    </source>
</reference>
<evidence type="ECO:0000256" key="10">
    <source>
        <dbReference type="SAM" id="MobiDB-lite"/>
    </source>
</evidence>
<feature type="region of interest" description="Disordered" evidence="10">
    <location>
        <begin position="535"/>
        <end position="564"/>
    </location>
</feature>
<keyword evidence="7 11" id="KW-0472">Membrane</keyword>
<dbReference type="PRINTS" id="PR00237">
    <property type="entry name" value="GPCRRHODOPSN"/>
</dbReference>
<dbReference type="InterPro" id="IPR017452">
    <property type="entry name" value="GPCR_Rhodpsn_7TM"/>
</dbReference>
<keyword evidence="4 11" id="KW-0812">Transmembrane</keyword>
<sequence>MAIDFLIFAVLLISFLINFLALAAFWVTPGLRTTANRFTINLLIINLVGCIILAPTLFLSGNGIDGHKNSTGSSESAFSFLSSSASSVLSDDSIEFYSKPGNHQIVIRHNGKVVQQEGIILQYSNVTEFLIATGDGGDEEKAEHTIETIYKCNATYCHEVTIDESGETLVITEIEEKSSDDLLKVVKNHHKKHLYLPQLSMRPWSIDMAAALGAMGVLLVVGDTWCAITDPLRYHSRISGLKSWILIALTWLMGLVFGALSAFREIDFESDTIVNKHKRFIMETATFFSLSSTNNIFSMIFSCLYFVIIILLPFGFVCGMYWRIFSEARGNGLRMRQNGSSPLLQSALNLTHAHQAVTQQYTNSLCMHRNSISSNSSHGGGLQMQIDLPKRTSPACHRRDSAAKVLLPPISDDGQSDENDTLSDGKPSNEQRPQHIILTLQTASGEIKRNYSARQLELLDTTSQDFCDNHHLPGIRQVHSSPNLHRTGTLPQLDEEDIYSPHLLGRHLPQNLPSVHSLGKHTFQQTNVSTRITHPHYHHHQQQQQHHHQQQQQQQHHLHHHQSLQIPTIQASPKAISYMSSLRHRLSNASSLFKYREESRAARISILVVIMFLVSYLPYGFLVLLQSRVPSANFEASSQLAIFMILLANMSSPFIFAYRNKRVRRGVKRFMHLEGVCGEKQMQRQNSNSCRSNNTHKYNANLKQHQNTTEDETEQRQNSLQQQQQQQQQQPGRTRPVLQRGITIIEQVPLHQSKNHNINSSKLPVKDKLYKLFFKSSRKQHSNCTKHLTTTQVTILDADGPTEV</sequence>
<feature type="transmembrane region" description="Helical" evidence="11">
    <location>
        <begin position="204"/>
        <end position="222"/>
    </location>
</feature>
<dbReference type="STRING" id="67801.A0A1B0BM47"/>
<keyword evidence="8" id="KW-0675">Receptor</keyword>
<organism evidence="13 14">
    <name type="scientific">Glossina palpalis gambiensis</name>
    <dbReference type="NCBI Taxonomy" id="67801"/>
    <lineage>
        <taxon>Eukaryota</taxon>
        <taxon>Metazoa</taxon>
        <taxon>Ecdysozoa</taxon>
        <taxon>Arthropoda</taxon>
        <taxon>Hexapoda</taxon>
        <taxon>Insecta</taxon>
        <taxon>Pterygota</taxon>
        <taxon>Neoptera</taxon>
        <taxon>Endopterygota</taxon>
        <taxon>Diptera</taxon>
        <taxon>Brachycera</taxon>
        <taxon>Muscomorpha</taxon>
        <taxon>Hippoboscoidea</taxon>
        <taxon>Glossinidae</taxon>
        <taxon>Glossina</taxon>
    </lineage>
</organism>
<feature type="region of interest" description="Disordered" evidence="10">
    <location>
        <begin position="704"/>
        <end position="736"/>
    </location>
</feature>
<evidence type="ECO:0000313" key="14">
    <source>
        <dbReference type="Proteomes" id="UP000092460"/>
    </source>
</evidence>
<feature type="transmembrane region" description="Helical" evidence="11">
    <location>
        <begin position="243"/>
        <end position="263"/>
    </location>
</feature>
<proteinExistence type="inferred from homology"/>
<feature type="transmembrane region" description="Helical" evidence="11">
    <location>
        <begin position="6"/>
        <end position="28"/>
    </location>
</feature>
<dbReference type="Gene3D" id="1.20.1070.10">
    <property type="entry name" value="Rhodopsin 7-helix transmembrane proteins"/>
    <property type="match status" value="2"/>
</dbReference>
<evidence type="ECO:0000256" key="2">
    <source>
        <dbReference type="ARBA" id="ARBA00010663"/>
    </source>
</evidence>
<feature type="region of interest" description="Disordered" evidence="10">
    <location>
        <begin position="404"/>
        <end position="433"/>
    </location>
</feature>
<dbReference type="PROSITE" id="PS50262">
    <property type="entry name" value="G_PROTEIN_RECEP_F1_2"/>
    <property type="match status" value="1"/>
</dbReference>
<keyword evidence="6" id="KW-0297">G-protein coupled receptor</keyword>